<name>E6WZS0_NITSE</name>
<dbReference type="STRING" id="749222.Nitsa_1462"/>
<dbReference type="PANTHER" id="PTHR22807">
    <property type="entry name" value="NOP2 YEAST -RELATED NOL1/NOP2/FMU SUN DOMAIN-CONTAINING"/>
    <property type="match status" value="1"/>
</dbReference>
<dbReference type="SUPFAM" id="SSF53335">
    <property type="entry name" value="S-adenosyl-L-methionine-dependent methyltransferases"/>
    <property type="match status" value="1"/>
</dbReference>
<feature type="binding site" evidence="6">
    <location>
        <position position="174"/>
    </location>
    <ligand>
        <name>S-adenosyl-L-methionine</name>
        <dbReference type="ChEBI" id="CHEBI:59789"/>
    </ligand>
</feature>
<dbReference type="Gene3D" id="3.40.50.150">
    <property type="entry name" value="Vaccinia Virus protein VP39"/>
    <property type="match status" value="1"/>
</dbReference>
<dbReference type="GO" id="GO:0003723">
    <property type="term" value="F:RNA binding"/>
    <property type="evidence" value="ECO:0007669"/>
    <property type="project" value="UniProtKB-UniRule"/>
</dbReference>
<evidence type="ECO:0000256" key="4">
    <source>
        <dbReference type="ARBA" id="ARBA00022691"/>
    </source>
</evidence>
<gene>
    <name evidence="8" type="ordered locus">Nitsa_1462</name>
</gene>
<evidence type="ECO:0000256" key="1">
    <source>
        <dbReference type="ARBA" id="ARBA00022490"/>
    </source>
</evidence>
<keyword evidence="5 6" id="KW-0694">RNA-binding</keyword>
<keyword evidence="1" id="KW-0963">Cytoplasm</keyword>
<protein>
    <submittedName>
        <fullName evidence="8">RNA methylase, NOL1/NOP2/sun family</fullName>
    </submittedName>
</protein>
<dbReference type="InterPro" id="IPR049560">
    <property type="entry name" value="MeTrfase_RsmB-F_NOP2_cat"/>
</dbReference>
<dbReference type="PROSITE" id="PS51686">
    <property type="entry name" value="SAM_MT_RSMB_NOP"/>
    <property type="match status" value="1"/>
</dbReference>
<sequence length="319" mass="36084">MNPSRDPATLPPEFTQRLERLFPPHIYERVLQSFSSPKTTTFRVNPLKTDASSLQKELESLGFEIEAVDWLPGAFRLLDPDQRRALTESGAFYEGRLYIQNLSSMLAPLILAPRPEEQVLDLAAAPGGKTLMMAGMMENRGWISAVEPVKERFHRLKRNIENAGAEIVHTYMKDGRSVGRACPAMFDRVLLDAPCSSEAKFSTLNPKSYAYWSPRKVKESQRLQKRLILSAWQSLRPGGRLLYSTCSFAPEENEAVVDHLLGKAPDAKLLPIELPIDNQMEGLVGWEKKRFAPELERARRVLPTEEMDGFFLALIEKSL</sequence>
<evidence type="ECO:0000256" key="6">
    <source>
        <dbReference type="PROSITE-ProRule" id="PRU01023"/>
    </source>
</evidence>
<evidence type="ECO:0000256" key="3">
    <source>
        <dbReference type="ARBA" id="ARBA00022679"/>
    </source>
</evidence>
<dbReference type="Proteomes" id="UP000008633">
    <property type="component" value="Chromosome"/>
</dbReference>
<dbReference type="PRINTS" id="PR02008">
    <property type="entry name" value="RCMTFAMILY"/>
</dbReference>
<dbReference type="GO" id="GO:0001510">
    <property type="term" value="P:RNA methylation"/>
    <property type="evidence" value="ECO:0007669"/>
    <property type="project" value="InterPro"/>
</dbReference>
<dbReference type="OrthoDB" id="9810297at2"/>
<organism evidence="8 9">
    <name type="scientific">Nitratifractor salsuginis (strain DSM 16511 / JCM 12458 / E9I37-1)</name>
    <dbReference type="NCBI Taxonomy" id="749222"/>
    <lineage>
        <taxon>Bacteria</taxon>
        <taxon>Pseudomonadati</taxon>
        <taxon>Campylobacterota</taxon>
        <taxon>Epsilonproteobacteria</taxon>
        <taxon>Campylobacterales</taxon>
        <taxon>Sulfurovaceae</taxon>
        <taxon>Nitratifractor</taxon>
    </lineage>
</organism>
<dbReference type="AlphaFoldDB" id="E6WZS0"/>
<reference evidence="8 9" key="1">
    <citation type="journal article" date="2011" name="Stand. Genomic Sci.">
        <title>Complete genome sequence of Nitratifractor salsuginis type strain (E9I37-1).</title>
        <authorList>
            <person name="Anderson I."/>
            <person name="Sikorski J."/>
            <person name="Zeytun A."/>
            <person name="Nolan M."/>
            <person name="Lapidus A."/>
            <person name="Lucas S."/>
            <person name="Hammon N."/>
            <person name="Deshpande S."/>
            <person name="Cheng J.F."/>
            <person name="Tapia R."/>
            <person name="Han C."/>
            <person name="Goodwin L."/>
            <person name="Pitluck S."/>
            <person name="Liolios K."/>
            <person name="Pagani I."/>
            <person name="Ivanova N."/>
            <person name="Huntemann M."/>
            <person name="Mavromatis K."/>
            <person name="Ovchinikova G."/>
            <person name="Pati A."/>
            <person name="Chen A."/>
            <person name="Palaniappan K."/>
            <person name="Land M."/>
            <person name="Hauser L."/>
            <person name="Brambilla E.M."/>
            <person name="Ngatchou-Djao O.D."/>
            <person name="Rohde M."/>
            <person name="Tindall B.J."/>
            <person name="Goker M."/>
            <person name="Detter J.C."/>
            <person name="Woyke T."/>
            <person name="Bristow J."/>
            <person name="Eisen J.A."/>
            <person name="Markowitz V."/>
            <person name="Hugenholtz P."/>
            <person name="Klenk H.P."/>
            <person name="Kyrpides N.C."/>
        </authorList>
    </citation>
    <scope>NUCLEOTIDE SEQUENCE [LARGE SCALE GENOMIC DNA]</scope>
    <source>
        <strain evidence="9">DSM 16511 / JCM 12458 / E9I37-1</strain>
    </source>
</reference>
<dbReference type="InterPro" id="IPR011023">
    <property type="entry name" value="Nop2p"/>
</dbReference>
<comment type="similarity">
    <text evidence="6">Belongs to the class I-like SAM-binding methyltransferase superfamily. RsmB/NOP family.</text>
</comment>
<feature type="binding site" evidence="6">
    <location>
        <begin position="123"/>
        <end position="129"/>
    </location>
    <ligand>
        <name>S-adenosyl-L-methionine</name>
        <dbReference type="ChEBI" id="CHEBI:59789"/>
    </ligand>
</feature>
<dbReference type="InterPro" id="IPR001678">
    <property type="entry name" value="MeTrfase_RsmB-F_NOP2_dom"/>
</dbReference>
<evidence type="ECO:0000256" key="5">
    <source>
        <dbReference type="ARBA" id="ARBA00022884"/>
    </source>
</evidence>
<dbReference type="eggNOG" id="COG0144">
    <property type="taxonomic scope" value="Bacteria"/>
</dbReference>
<dbReference type="GO" id="GO:0008757">
    <property type="term" value="F:S-adenosylmethionine-dependent methyltransferase activity"/>
    <property type="evidence" value="ECO:0007669"/>
    <property type="project" value="InterPro"/>
</dbReference>
<dbReference type="RefSeq" id="WP_013554400.1">
    <property type="nucleotide sequence ID" value="NC_014935.1"/>
</dbReference>
<evidence type="ECO:0000259" key="7">
    <source>
        <dbReference type="PROSITE" id="PS51686"/>
    </source>
</evidence>
<dbReference type="Pfam" id="PF01189">
    <property type="entry name" value="Methyltr_RsmB-F"/>
    <property type="match status" value="1"/>
</dbReference>
<keyword evidence="2 6" id="KW-0489">Methyltransferase</keyword>
<evidence type="ECO:0000313" key="8">
    <source>
        <dbReference type="EMBL" id="ADV46711.1"/>
    </source>
</evidence>
<dbReference type="EMBL" id="CP002452">
    <property type="protein sequence ID" value="ADV46711.1"/>
    <property type="molecule type" value="Genomic_DNA"/>
</dbReference>
<dbReference type="GO" id="GO:0006396">
    <property type="term" value="P:RNA processing"/>
    <property type="evidence" value="ECO:0007669"/>
    <property type="project" value="InterPro"/>
</dbReference>
<reference evidence="9" key="2">
    <citation type="submission" date="2011-01" db="EMBL/GenBank/DDBJ databases">
        <title>The complete genome of Nitratifractor salsuginis DSM 16511.</title>
        <authorList>
            <consortium name="US DOE Joint Genome Institute (JGI-PGF)"/>
            <person name="Lucas S."/>
            <person name="Copeland A."/>
            <person name="Lapidus A."/>
            <person name="Bruce D."/>
            <person name="Goodwin L."/>
            <person name="Pitluck S."/>
            <person name="Kyrpides N."/>
            <person name="Mavromatis K."/>
            <person name="Ivanova N."/>
            <person name="Mikhailova N."/>
            <person name="Zeytun A."/>
            <person name="Detter J.C."/>
            <person name="Tapia R."/>
            <person name="Han C."/>
            <person name="Land M."/>
            <person name="Hauser L."/>
            <person name="Markowitz V."/>
            <person name="Cheng J.-F."/>
            <person name="Hugenholtz P."/>
            <person name="Woyke T."/>
            <person name="Wu D."/>
            <person name="Tindall B."/>
            <person name="Schuetze A."/>
            <person name="Brambilla E."/>
            <person name="Klenk H.-P."/>
            <person name="Eisen J.A."/>
        </authorList>
    </citation>
    <scope>NUCLEOTIDE SEQUENCE [LARGE SCALE GENOMIC DNA]</scope>
    <source>
        <strain evidence="9">DSM 16511 / JCM 12458 / E9I37-1</strain>
    </source>
</reference>
<dbReference type="GO" id="GO:0008173">
    <property type="term" value="F:RNA methyltransferase activity"/>
    <property type="evidence" value="ECO:0007669"/>
    <property type="project" value="InterPro"/>
</dbReference>
<dbReference type="Pfam" id="PF17125">
    <property type="entry name" value="Methyltr_RsmF_N"/>
    <property type="match status" value="1"/>
</dbReference>
<keyword evidence="3 6" id="KW-0808">Transferase</keyword>
<keyword evidence="4 6" id="KW-0949">S-adenosyl-L-methionine</keyword>
<accession>E6WZS0</accession>
<proteinExistence type="inferred from homology"/>
<dbReference type="HOGENOM" id="CLU_005316_7_0_7"/>
<feature type="domain" description="SAM-dependent MTase RsmB/NOP-type" evidence="7">
    <location>
        <begin position="30"/>
        <end position="318"/>
    </location>
</feature>
<evidence type="ECO:0000256" key="2">
    <source>
        <dbReference type="ARBA" id="ARBA00022603"/>
    </source>
</evidence>
<keyword evidence="9" id="KW-1185">Reference proteome</keyword>
<dbReference type="PANTHER" id="PTHR22807:SF61">
    <property type="entry name" value="NOL1_NOP2_SUN FAMILY PROTEIN _ ANTITERMINATION NUSB DOMAIN-CONTAINING PROTEIN"/>
    <property type="match status" value="1"/>
</dbReference>
<dbReference type="InterPro" id="IPR031341">
    <property type="entry name" value="Methyltr_RsmF_N"/>
</dbReference>
<dbReference type="NCBIfam" id="TIGR00446">
    <property type="entry name" value="nop2p"/>
    <property type="match status" value="1"/>
</dbReference>
<feature type="active site" description="Nucleophile" evidence="6">
    <location>
        <position position="246"/>
    </location>
</feature>
<feature type="binding site" evidence="6">
    <location>
        <position position="147"/>
    </location>
    <ligand>
        <name>S-adenosyl-L-methionine</name>
        <dbReference type="ChEBI" id="CHEBI:59789"/>
    </ligand>
</feature>
<dbReference type="InterPro" id="IPR023267">
    <property type="entry name" value="RCMT"/>
</dbReference>
<dbReference type="KEGG" id="nsa:Nitsa_1462"/>
<evidence type="ECO:0000313" key="9">
    <source>
        <dbReference type="Proteomes" id="UP000008633"/>
    </source>
</evidence>
<dbReference type="InterPro" id="IPR029063">
    <property type="entry name" value="SAM-dependent_MTases_sf"/>
</dbReference>
<dbReference type="Gene3D" id="3.30.70.1170">
    <property type="entry name" value="Sun protein, domain 3"/>
    <property type="match status" value="1"/>
</dbReference>
<dbReference type="CDD" id="cd02440">
    <property type="entry name" value="AdoMet_MTases"/>
    <property type="match status" value="1"/>
</dbReference>
<feature type="binding site" evidence="6">
    <location>
        <position position="192"/>
    </location>
    <ligand>
        <name>S-adenosyl-L-methionine</name>
        <dbReference type="ChEBI" id="CHEBI:59789"/>
    </ligand>
</feature>